<proteinExistence type="predicted"/>
<gene>
    <name evidence="1" type="ORF">P691DRAFT_551919</name>
</gene>
<dbReference type="EMBL" id="MU151839">
    <property type="protein sequence ID" value="KAF9441616.1"/>
    <property type="molecule type" value="Genomic_DNA"/>
</dbReference>
<evidence type="ECO:0000313" key="1">
    <source>
        <dbReference type="EMBL" id="KAF9441616.1"/>
    </source>
</evidence>
<comment type="caution">
    <text evidence="1">The sequence shown here is derived from an EMBL/GenBank/DDBJ whole genome shotgun (WGS) entry which is preliminary data.</text>
</comment>
<sequence length="161" mass="18331">MRSLTAQRTIHTSSDHIRANRCPIPSSVTQRWHNPIGEKSSEKYLTEYSDSSPYSSGTINPETYLKCANPGIVNADLHVVKGFGSLVIYRPIANRPMETPLSLVTFKLFRNLPQRAYTSIALALQVQDQTHHTLLFPMKKCIRRNMPDYTSTLKCIEKPRK</sequence>
<protein>
    <submittedName>
        <fullName evidence="1">Uncharacterized protein</fullName>
    </submittedName>
</protein>
<organism evidence="1 2">
    <name type="scientific">Macrolepiota fuliginosa MF-IS2</name>
    <dbReference type="NCBI Taxonomy" id="1400762"/>
    <lineage>
        <taxon>Eukaryota</taxon>
        <taxon>Fungi</taxon>
        <taxon>Dikarya</taxon>
        <taxon>Basidiomycota</taxon>
        <taxon>Agaricomycotina</taxon>
        <taxon>Agaricomycetes</taxon>
        <taxon>Agaricomycetidae</taxon>
        <taxon>Agaricales</taxon>
        <taxon>Agaricineae</taxon>
        <taxon>Agaricaceae</taxon>
        <taxon>Macrolepiota</taxon>
    </lineage>
</organism>
<dbReference type="AlphaFoldDB" id="A0A9P5X2C9"/>
<reference evidence="1" key="1">
    <citation type="submission" date="2020-11" db="EMBL/GenBank/DDBJ databases">
        <authorList>
            <consortium name="DOE Joint Genome Institute"/>
            <person name="Ahrendt S."/>
            <person name="Riley R."/>
            <person name="Andreopoulos W."/>
            <person name="Labutti K."/>
            <person name="Pangilinan J."/>
            <person name="Ruiz-Duenas F.J."/>
            <person name="Barrasa J.M."/>
            <person name="Sanchez-Garcia M."/>
            <person name="Camarero S."/>
            <person name="Miyauchi S."/>
            <person name="Serrano A."/>
            <person name="Linde D."/>
            <person name="Babiker R."/>
            <person name="Drula E."/>
            <person name="Ayuso-Fernandez I."/>
            <person name="Pacheco R."/>
            <person name="Padilla G."/>
            <person name="Ferreira P."/>
            <person name="Barriuso J."/>
            <person name="Kellner H."/>
            <person name="Castanera R."/>
            <person name="Alfaro M."/>
            <person name="Ramirez L."/>
            <person name="Pisabarro A.G."/>
            <person name="Kuo A."/>
            <person name="Tritt A."/>
            <person name="Lipzen A."/>
            <person name="He G."/>
            <person name="Yan M."/>
            <person name="Ng V."/>
            <person name="Cullen D."/>
            <person name="Martin F."/>
            <person name="Rosso M.-N."/>
            <person name="Henrissat B."/>
            <person name="Hibbett D."/>
            <person name="Martinez A.T."/>
            <person name="Grigoriev I.V."/>
        </authorList>
    </citation>
    <scope>NUCLEOTIDE SEQUENCE</scope>
    <source>
        <strain evidence="1">MF-IS2</strain>
    </source>
</reference>
<evidence type="ECO:0000313" key="2">
    <source>
        <dbReference type="Proteomes" id="UP000807342"/>
    </source>
</evidence>
<dbReference type="Proteomes" id="UP000807342">
    <property type="component" value="Unassembled WGS sequence"/>
</dbReference>
<keyword evidence="2" id="KW-1185">Reference proteome</keyword>
<accession>A0A9P5X2C9</accession>
<name>A0A9P5X2C9_9AGAR</name>